<dbReference type="AlphaFoldDB" id="A0A0A8Y4M6"/>
<evidence type="ECO:0000256" key="1">
    <source>
        <dbReference type="SAM" id="MobiDB-lite"/>
    </source>
</evidence>
<organism evidence="2">
    <name type="scientific">Arundo donax</name>
    <name type="common">Giant reed</name>
    <name type="synonym">Donax arundinaceus</name>
    <dbReference type="NCBI Taxonomy" id="35708"/>
    <lineage>
        <taxon>Eukaryota</taxon>
        <taxon>Viridiplantae</taxon>
        <taxon>Streptophyta</taxon>
        <taxon>Embryophyta</taxon>
        <taxon>Tracheophyta</taxon>
        <taxon>Spermatophyta</taxon>
        <taxon>Magnoliopsida</taxon>
        <taxon>Liliopsida</taxon>
        <taxon>Poales</taxon>
        <taxon>Poaceae</taxon>
        <taxon>PACMAD clade</taxon>
        <taxon>Arundinoideae</taxon>
        <taxon>Arundineae</taxon>
        <taxon>Arundo</taxon>
    </lineage>
</organism>
<feature type="compositionally biased region" description="Basic and acidic residues" evidence="1">
    <location>
        <begin position="24"/>
        <end position="39"/>
    </location>
</feature>
<feature type="region of interest" description="Disordered" evidence="1">
    <location>
        <begin position="16"/>
        <end position="102"/>
    </location>
</feature>
<name>A0A0A8Y4M6_ARUDO</name>
<evidence type="ECO:0000313" key="2">
    <source>
        <dbReference type="EMBL" id="JAD18952.1"/>
    </source>
</evidence>
<reference evidence="2" key="2">
    <citation type="journal article" date="2015" name="Data Brief">
        <title>Shoot transcriptome of the giant reed, Arundo donax.</title>
        <authorList>
            <person name="Barrero R.A."/>
            <person name="Guerrero F.D."/>
            <person name="Moolhuijzen P."/>
            <person name="Goolsby J.A."/>
            <person name="Tidwell J."/>
            <person name="Bellgard S.E."/>
            <person name="Bellgard M.I."/>
        </authorList>
    </citation>
    <scope>NUCLEOTIDE SEQUENCE</scope>
    <source>
        <tissue evidence="2">Shoot tissue taken approximately 20 cm above the soil surface</tissue>
    </source>
</reference>
<accession>A0A0A8Y4M6</accession>
<protein>
    <submittedName>
        <fullName evidence="2">Uncharacterized protein</fullName>
    </submittedName>
</protein>
<dbReference type="EMBL" id="GBRH01278943">
    <property type="protein sequence ID" value="JAD18952.1"/>
    <property type="molecule type" value="Transcribed_RNA"/>
</dbReference>
<reference evidence="2" key="1">
    <citation type="submission" date="2014-09" db="EMBL/GenBank/DDBJ databases">
        <authorList>
            <person name="Magalhaes I.L.F."/>
            <person name="Oliveira U."/>
            <person name="Santos F.R."/>
            <person name="Vidigal T.H.D.A."/>
            <person name="Brescovit A.D."/>
            <person name="Santos A.J."/>
        </authorList>
    </citation>
    <scope>NUCLEOTIDE SEQUENCE</scope>
    <source>
        <tissue evidence="2">Shoot tissue taken approximately 20 cm above the soil surface</tissue>
    </source>
</reference>
<sequence length="102" mass="10520">MGNCLLMSCTRIFSRVTSSPKAPGDGHGHGHGKGQKDLSTEGVSSTAAPLRHPEDGSFVPPPPSSGVPLVGGEDAGKKLSSKENHALPRVPSQRPSDVVRVS</sequence>
<proteinExistence type="predicted"/>
<feature type="compositionally biased region" description="Basic and acidic residues" evidence="1">
    <location>
        <begin position="74"/>
        <end position="86"/>
    </location>
</feature>